<dbReference type="InterPro" id="IPR052718">
    <property type="entry name" value="NmrA-type_oxidoreductase"/>
</dbReference>
<dbReference type="PANTHER" id="PTHR47129">
    <property type="entry name" value="QUINONE OXIDOREDUCTASE 2"/>
    <property type="match status" value="1"/>
</dbReference>
<protein>
    <recommendedName>
        <fullName evidence="1">NmrA-like domain-containing protein</fullName>
    </recommendedName>
</protein>
<evidence type="ECO:0000259" key="1">
    <source>
        <dbReference type="Pfam" id="PF05368"/>
    </source>
</evidence>
<sequence length="318" mass="34747">MSTIGIFPASGGLGTSTYTHLLKTVSPSNVVLISRFPDKTPQVYRDQGVHLRQASYESTPSELEAAFRGIDALFLISYPSHVHEYRTGVQIPALDAAHRAGVKHILYSSLAFALPDKDTTLAEVMGAHLDSEAHLRKLAAQGPDFSWTAVREGLYHESFPIYTAFLDLKDPSTTEIRIPHDGSGPGISWAKRDELGEASANLIAQYAQEPAGFPWKNKLVVLTGPREWSLADTVKLLSTVAGRDLKICPVTVDEYSTQLQVVAKFGCSSLARTWATAWDAIHAGEASYVSPSLEQLLGRPPEEFDVTIRNLYGSHADQ</sequence>
<evidence type="ECO:0000313" key="3">
    <source>
        <dbReference type="Proteomes" id="UP000266272"/>
    </source>
</evidence>
<reference evidence="2 3" key="1">
    <citation type="journal article" date="2018" name="PLoS Pathog.">
        <title>Evolution of structural diversity of trichothecenes, a family of toxins produced by plant pathogenic and entomopathogenic fungi.</title>
        <authorList>
            <person name="Proctor R.H."/>
            <person name="McCormick S.P."/>
            <person name="Kim H.S."/>
            <person name="Cardoza R.E."/>
            <person name="Stanley A.M."/>
            <person name="Lindo L."/>
            <person name="Kelly A."/>
            <person name="Brown D.W."/>
            <person name="Lee T."/>
            <person name="Vaughan M.M."/>
            <person name="Alexander N.J."/>
            <person name="Busman M."/>
            <person name="Gutierrez S."/>
        </authorList>
    </citation>
    <scope>NUCLEOTIDE SEQUENCE [LARGE SCALE GENOMIC DNA]</scope>
    <source>
        <strain evidence="2 3">IBT 40837</strain>
    </source>
</reference>
<feature type="domain" description="NmrA-like" evidence="1">
    <location>
        <begin position="2"/>
        <end position="250"/>
    </location>
</feature>
<dbReference type="OrthoDB" id="419598at2759"/>
<dbReference type="PANTHER" id="PTHR47129:SF1">
    <property type="entry name" value="NMRA-LIKE DOMAIN-CONTAINING PROTEIN"/>
    <property type="match status" value="1"/>
</dbReference>
<dbReference type="Proteomes" id="UP000266272">
    <property type="component" value="Unassembled WGS sequence"/>
</dbReference>
<keyword evidence="3" id="KW-1185">Reference proteome</keyword>
<proteinExistence type="predicted"/>
<dbReference type="Gene3D" id="3.40.50.720">
    <property type="entry name" value="NAD(P)-binding Rossmann-like Domain"/>
    <property type="match status" value="1"/>
</dbReference>
<name>A0A395ND86_TRIAR</name>
<evidence type="ECO:0000313" key="2">
    <source>
        <dbReference type="EMBL" id="RFU73703.1"/>
    </source>
</evidence>
<gene>
    <name evidence="2" type="ORF">TARUN_8554</name>
</gene>
<dbReference type="STRING" id="490622.A0A395ND86"/>
<dbReference type="AlphaFoldDB" id="A0A395ND86"/>
<dbReference type="Gene3D" id="3.90.25.10">
    <property type="entry name" value="UDP-galactose 4-epimerase, domain 1"/>
    <property type="match status" value="1"/>
</dbReference>
<accession>A0A395ND86</accession>
<comment type="caution">
    <text evidence="2">The sequence shown here is derived from an EMBL/GenBank/DDBJ whole genome shotgun (WGS) entry which is preliminary data.</text>
</comment>
<organism evidence="2 3">
    <name type="scientific">Trichoderma arundinaceum</name>
    <dbReference type="NCBI Taxonomy" id="490622"/>
    <lineage>
        <taxon>Eukaryota</taxon>
        <taxon>Fungi</taxon>
        <taxon>Dikarya</taxon>
        <taxon>Ascomycota</taxon>
        <taxon>Pezizomycotina</taxon>
        <taxon>Sordariomycetes</taxon>
        <taxon>Hypocreomycetidae</taxon>
        <taxon>Hypocreales</taxon>
        <taxon>Hypocreaceae</taxon>
        <taxon>Trichoderma</taxon>
    </lineage>
</organism>
<dbReference type="InterPro" id="IPR036291">
    <property type="entry name" value="NAD(P)-bd_dom_sf"/>
</dbReference>
<dbReference type="EMBL" id="PXOA01000617">
    <property type="protein sequence ID" value="RFU73703.1"/>
    <property type="molecule type" value="Genomic_DNA"/>
</dbReference>
<dbReference type="InterPro" id="IPR008030">
    <property type="entry name" value="NmrA-like"/>
</dbReference>
<dbReference type="Pfam" id="PF05368">
    <property type="entry name" value="NmrA"/>
    <property type="match status" value="1"/>
</dbReference>
<dbReference type="SUPFAM" id="SSF51735">
    <property type="entry name" value="NAD(P)-binding Rossmann-fold domains"/>
    <property type="match status" value="1"/>
</dbReference>